<organism evidence="6 7">
    <name type="scientific">Dehalobacterium formicoaceticum</name>
    <dbReference type="NCBI Taxonomy" id="51515"/>
    <lineage>
        <taxon>Bacteria</taxon>
        <taxon>Bacillati</taxon>
        <taxon>Bacillota</taxon>
        <taxon>Clostridia</taxon>
        <taxon>Eubacteriales</taxon>
        <taxon>Peptococcaceae</taxon>
        <taxon>Dehalobacterium</taxon>
    </lineage>
</organism>
<dbReference type="EMBL" id="JANPWE010000001">
    <property type="protein sequence ID" value="MCR6544195.1"/>
    <property type="molecule type" value="Genomic_DNA"/>
</dbReference>
<dbReference type="SMART" id="SM00827">
    <property type="entry name" value="PKS_AT"/>
    <property type="match status" value="1"/>
</dbReference>
<dbReference type="RefSeq" id="WP_089609689.1">
    <property type="nucleotide sequence ID" value="NZ_CP022121.1"/>
</dbReference>
<dbReference type="InterPro" id="IPR016035">
    <property type="entry name" value="Acyl_Trfase/lysoPLipase"/>
</dbReference>
<dbReference type="SUPFAM" id="SSF52151">
    <property type="entry name" value="FabD/lysophospholipase-like"/>
    <property type="match status" value="1"/>
</dbReference>
<dbReference type="EC" id="2.3.1.39" evidence="4"/>
<comment type="catalytic activity">
    <reaction evidence="3 4">
        <text>holo-[ACP] + malonyl-CoA = malonyl-[ACP] + CoA</text>
        <dbReference type="Rhea" id="RHEA:41792"/>
        <dbReference type="Rhea" id="RHEA-COMP:9623"/>
        <dbReference type="Rhea" id="RHEA-COMP:9685"/>
        <dbReference type="ChEBI" id="CHEBI:57287"/>
        <dbReference type="ChEBI" id="CHEBI:57384"/>
        <dbReference type="ChEBI" id="CHEBI:64479"/>
        <dbReference type="ChEBI" id="CHEBI:78449"/>
        <dbReference type="EC" id="2.3.1.39"/>
    </reaction>
</comment>
<gene>
    <name evidence="6" type="primary">fabD</name>
    <name evidence="6" type="ORF">NVS47_01480</name>
</gene>
<dbReference type="InterPro" id="IPR024925">
    <property type="entry name" value="Malonyl_CoA-ACP_transAc"/>
</dbReference>
<feature type="domain" description="Malonyl-CoA:ACP transacylase (MAT)" evidence="5">
    <location>
        <begin position="7"/>
        <end position="312"/>
    </location>
</feature>
<dbReference type="Proteomes" id="UP001524944">
    <property type="component" value="Unassembled WGS sequence"/>
</dbReference>
<dbReference type="InterPro" id="IPR004410">
    <property type="entry name" value="Malonyl_CoA-ACP_transAc_FabD"/>
</dbReference>
<keyword evidence="2 4" id="KW-0012">Acyltransferase</keyword>
<dbReference type="InterPro" id="IPR016036">
    <property type="entry name" value="Malonyl_transacylase_ACP-bd"/>
</dbReference>
<dbReference type="GO" id="GO:0004314">
    <property type="term" value="F:[acyl-carrier-protein] S-malonyltransferase activity"/>
    <property type="evidence" value="ECO:0007669"/>
    <property type="project" value="UniProtKB-EC"/>
</dbReference>
<dbReference type="PANTHER" id="PTHR42681:SF1">
    <property type="entry name" value="MALONYL-COA-ACYL CARRIER PROTEIN TRANSACYLASE, MITOCHONDRIAL"/>
    <property type="match status" value="1"/>
</dbReference>
<proteinExistence type="inferred from homology"/>
<dbReference type="PANTHER" id="PTHR42681">
    <property type="entry name" value="MALONYL-COA-ACYL CARRIER PROTEIN TRANSACYLASE, MITOCHONDRIAL"/>
    <property type="match status" value="1"/>
</dbReference>
<protein>
    <recommendedName>
        <fullName evidence="4">Malonyl CoA-acyl carrier protein transacylase</fullName>
        <ecNumber evidence="4">2.3.1.39</ecNumber>
    </recommendedName>
</protein>
<dbReference type="InterPro" id="IPR001227">
    <property type="entry name" value="Ac_transferase_dom_sf"/>
</dbReference>
<dbReference type="PIRSF" id="PIRSF000446">
    <property type="entry name" value="Mct"/>
    <property type="match status" value="1"/>
</dbReference>
<accession>A0ABT1Y1W9</accession>
<evidence type="ECO:0000256" key="3">
    <source>
        <dbReference type="ARBA" id="ARBA00048462"/>
    </source>
</evidence>
<sequence>MNKIAFVFPGQGSQYVGMGKEFADHFPEAGAAFAEADQVLGFPLTKICWQGPEEELKITYNTQPALLATSIACLRILEGHGIKADFTAGHSLGEYSALVAAGALDYLEALKLVRFRGEAMTQAVPAGEGTMAAVLGMSKEQIQELCAKAGAYGVVEPANFNCPGQIVIAGETPAVEKAVAMAKEMGAKRALLLAVSGPFHSSLLVTAAKAMEARLQESNIKDALLPVAANVNGRLIQTREDIREALTEQVDHPVLWEDCIAALMEAGANIFVEVGPGRVLGGLIKKISKDVQICNVEDLASLENTLALLKECR</sequence>
<dbReference type="InterPro" id="IPR050858">
    <property type="entry name" value="Mal-CoA-ACP_Trans/PKS_FabD"/>
</dbReference>
<reference evidence="6 7" key="1">
    <citation type="submission" date="2022-08" db="EMBL/GenBank/DDBJ databases">
        <title>Proteogenomics of the novel Dehalobacterium formicoaceticum strain EZ94 highlights a key role of methyltransferases during anaerobic dichloromethane degradation.</title>
        <authorList>
            <person name="Wasmund K."/>
        </authorList>
    </citation>
    <scope>NUCLEOTIDE SEQUENCE [LARGE SCALE GENOMIC DNA]</scope>
    <source>
        <strain evidence="6 7">EZ94</strain>
    </source>
</reference>
<comment type="similarity">
    <text evidence="4">Belongs to the fabD family.</text>
</comment>
<evidence type="ECO:0000313" key="7">
    <source>
        <dbReference type="Proteomes" id="UP001524944"/>
    </source>
</evidence>
<dbReference type="Gene3D" id="3.40.366.10">
    <property type="entry name" value="Malonyl-Coenzyme A Acyl Carrier Protein, domain 2"/>
    <property type="match status" value="1"/>
</dbReference>
<dbReference type="SUPFAM" id="SSF55048">
    <property type="entry name" value="Probable ACP-binding domain of malonyl-CoA ACP transacylase"/>
    <property type="match status" value="1"/>
</dbReference>
<dbReference type="InterPro" id="IPR014043">
    <property type="entry name" value="Acyl_transferase_dom"/>
</dbReference>
<comment type="caution">
    <text evidence="6">The sequence shown here is derived from an EMBL/GenBank/DDBJ whole genome shotgun (WGS) entry which is preliminary data.</text>
</comment>
<evidence type="ECO:0000313" key="6">
    <source>
        <dbReference type="EMBL" id="MCR6544195.1"/>
    </source>
</evidence>
<dbReference type="Gene3D" id="3.30.70.250">
    <property type="entry name" value="Malonyl-CoA ACP transacylase, ACP-binding"/>
    <property type="match status" value="1"/>
</dbReference>
<evidence type="ECO:0000259" key="5">
    <source>
        <dbReference type="SMART" id="SM00827"/>
    </source>
</evidence>
<dbReference type="NCBIfam" id="TIGR00128">
    <property type="entry name" value="fabD"/>
    <property type="match status" value="1"/>
</dbReference>
<evidence type="ECO:0000256" key="4">
    <source>
        <dbReference type="PIRNR" id="PIRNR000446"/>
    </source>
</evidence>
<evidence type="ECO:0000256" key="1">
    <source>
        <dbReference type="ARBA" id="ARBA00022679"/>
    </source>
</evidence>
<keyword evidence="7" id="KW-1185">Reference proteome</keyword>
<evidence type="ECO:0000256" key="2">
    <source>
        <dbReference type="ARBA" id="ARBA00023315"/>
    </source>
</evidence>
<keyword evidence="1 4" id="KW-0808">Transferase</keyword>
<name>A0ABT1Y1W9_9FIRM</name>
<dbReference type="Pfam" id="PF00698">
    <property type="entry name" value="Acyl_transf_1"/>
    <property type="match status" value="1"/>
</dbReference>